<name>A0A0R3U9E1_MESCO</name>
<organism evidence="3">
    <name type="scientific">Mesocestoides corti</name>
    <name type="common">Flatworm</name>
    <dbReference type="NCBI Taxonomy" id="53468"/>
    <lineage>
        <taxon>Eukaryota</taxon>
        <taxon>Metazoa</taxon>
        <taxon>Spiralia</taxon>
        <taxon>Lophotrochozoa</taxon>
        <taxon>Platyhelminthes</taxon>
        <taxon>Cestoda</taxon>
        <taxon>Eucestoda</taxon>
        <taxon>Cyclophyllidea</taxon>
        <taxon>Mesocestoididae</taxon>
        <taxon>Mesocestoides</taxon>
    </lineage>
</organism>
<reference evidence="3" key="2">
    <citation type="submission" date="2019-11" db="UniProtKB">
        <authorList>
            <consortium name="WormBaseParasite"/>
        </authorList>
    </citation>
    <scope>IDENTIFICATION</scope>
</reference>
<accession>A0A0R3U9E1</accession>
<dbReference type="EMBL" id="UXSR01000839">
    <property type="protein sequence ID" value="VDD77537.1"/>
    <property type="molecule type" value="Genomic_DNA"/>
</dbReference>
<reference evidence="1 2" key="1">
    <citation type="submission" date="2018-10" db="EMBL/GenBank/DDBJ databases">
        <authorList>
            <consortium name="Pathogen Informatics"/>
        </authorList>
    </citation>
    <scope>NUCLEOTIDE SEQUENCE [LARGE SCALE GENOMIC DNA]</scope>
</reference>
<evidence type="ECO:0000313" key="2">
    <source>
        <dbReference type="Proteomes" id="UP000267029"/>
    </source>
</evidence>
<dbReference type="WBParaSite" id="MCU_011168-RA">
    <property type="protein sequence ID" value="MCU_011168-RA"/>
    <property type="gene ID" value="MCU_011168"/>
</dbReference>
<evidence type="ECO:0000313" key="3">
    <source>
        <dbReference type="WBParaSite" id="MCU_011168-RA"/>
    </source>
</evidence>
<protein>
    <submittedName>
        <fullName evidence="3">Zn(2)-C6 fungal-type domain-containing protein</fullName>
    </submittedName>
</protein>
<dbReference type="Proteomes" id="UP000267029">
    <property type="component" value="Unassembled WGS sequence"/>
</dbReference>
<evidence type="ECO:0000313" key="1">
    <source>
        <dbReference type="EMBL" id="VDD77537.1"/>
    </source>
</evidence>
<sequence length="93" mass="10788">MELQGQTRCGCHIRKLNCPKQVEFAKIRSRHFHTSADIRLATDYDPDIERRWQSKSRWIVSRMRHSSRDGFIAKSLTMPVLSTVIEESTTASP</sequence>
<dbReference type="AlphaFoldDB" id="A0A0R3U9E1"/>
<proteinExistence type="predicted"/>
<gene>
    <name evidence="1" type="ORF">MCOS_LOCUS3540</name>
</gene>
<keyword evidence="2" id="KW-1185">Reference proteome</keyword>